<dbReference type="GO" id="GO:0016020">
    <property type="term" value="C:membrane"/>
    <property type="evidence" value="ECO:0007669"/>
    <property type="project" value="UniProtKB-SubCell"/>
</dbReference>
<keyword evidence="2 5" id="KW-0812">Transmembrane</keyword>
<dbReference type="InterPro" id="IPR017452">
    <property type="entry name" value="GPCR_Rhodpsn_7TM"/>
</dbReference>
<evidence type="ECO:0000313" key="7">
    <source>
        <dbReference type="EMBL" id="CAF1042651.1"/>
    </source>
</evidence>
<evidence type="ECO:0000256" key="2">
    <source>
        <dbReference type="ARBA" id="ARBA00022692"/>
    </source>
</evidence>
<comment type="caution">
    <text evidence="7">The sequence shown here is derived from an EMBL/GenBank/DDBJ whole genome shotgun (WGS) entry which is preliminary data.</text>
</comment>
<dbReference type="OrthoDB" id="10380750at2759"/>
<gene>
    <name evidence="7" type="ORF">OXX778_LOCUS18429</name>
</gene>
<dbReference type="Pfam" id="PF00001">
    <property type="entry name" value="7tm_1"/>
    <property type="match status" value="1"/>
</dbReference>
<sequence length="412" mass="48399">MLLEILIPFILIIGTLSNLVNFYVFTRPTLKGLSTFRFLSYLSLVDFFYLIVGSPHILANVYFEYDFRDYSNLSCSLHSFFTYYLSHLSSNILAAVGVFRCVTLTNLTPMKPNTFNLNTKRHSNNKCLNETSQFKRKFSAPQSSVDVIEIKRSRKSFIKRFISDFGSADMIVLAIMFIIFLFDCHFLFWMRLSKLDYSDFELSSTNSSQLSLKCYPSSSDQPIYSEFYTKAYHWIDLFLYSYIPFTIMVICTILIIYRLFQLNKRLKLSSTRQCKEIPVLKNDEALFQKLDESKCDLKTESNSKECHNNKATQYKQIKKSSKVNDLAKKRTKKNNQIYKLLLTLNIFFFVLVTPLVLSNSLGFLDYIKETHQSIFEIVYILAYLNHSMNFLFYVLSCEIYRSILIDLFKQYF</sequence>
<proteinExistence type="predicted"/>
<name>A0A814JUI7_9BILA</name>
<feature type="transmembrane region" description="Helical" evidence="5">
    <location>
        <begin position="83"/>
        <end position="102"/>
    </location>
</feature>
<feature type="transmembrane region" description="Helical" evidence="5">
    <location>
        <begin position="337"/>
        <end position="357"/>
    </location>
</feature>
<evidence type="ECO:0000313" key="8">
    <source>
        <dbReference type="Proteomes" id="UP000663879"/>
    </source>
</evidence>
<keyword evidence="4 5" id="KW-0472">Membrane</keyword>
<dbReference type="PANTHER" id="PTHR46641:SF25">
    <property type="entry name" value="CNMAMIDE RECEPTOR-RELATED"/>
    <property type="match status" value="1"/>
</dbReference>
<accession>A0A814JUI7</accession>
<organism evidence="7 8">
    <name type="scientific">Brachionus calyciflorus</name>
    <dbReference type="NCBI Taxonomy" id="104777"/>
    <lineage>
        <taxon>Eukaryota</taxon>
        <taxon>Metazoa</taxon>
        <taxon>Spiralia</taxon>
        <taxon>Gnathifera</taxon>
        <taxon>Rotifera</taxon>
        <taxon>Eurotatoria</taxon>
        <taxon>Monogononta</taxon>
        <taxon>Pseudotrocha</taxon>
        <taxon>Ploima</taxon>
        <taxon>Brachionidae</taxon>
        <taxon>Brachionus</taxon>
    </lineage>
</organism>
<evidence type="ECO:0000256" key="5">
    <source>
        <dbReference type="SAM" id="Phobius"/>
    </source>
</evidence>
<evidence type="ECO:0000256" key="3">
    <source>
        <dbReference type="ARBA" id="ARBA00022989"/>
    </source>
</evidence>
<dbReference type="SUPFAM" id="SSF81321">
    <property type="entry name" value="Family A G protein-coupled receptor-like"/>
    <property type="match status" value="2"/>
</dbReference>
<dbReference type="EMBL" id="CAJNOC010005111">
    <property type="protein sequence ID" value="CAF1042651.1"/>
    <property type="molecule type" value="Genomic_DNA"/>
</dbReference>
<dbReference type="InterPro" id="IPR000276">
    <property type="entry name" value="GPCR_Rhodpsn"/>
</dbReference>
<keyword evidence="3 5" id="KW-1133">Transmembrane helix</keyword>
<dbReference type="PANTHER" id="PTHR46641">
    <property type="entry name" value="FMRFAMIDE RECEPTOR-RELATED"/>
    <property type="match status" value="1"/>
</dbReference>
<keyword evidence="8" id="KW-1185">Reference proteome</keyword>
<feature type="transmembrane region" description="Helical" evidence="5">
    <location>
        <begin position="377"/>
        <end position="395"/>
    </location>
</feature>
<comment type="subcellular location">
    <subcellularLocation>
        <location evidence="1">Membrane</location>
    </subcellularLocation>
</comment>
<dbReference type="AlphaFoldDB" id="A0A814JUI7"/>
<evidence type="ECO:0000256" key="1">
    <source>
        <dbReference type="ARBA" id="ARBA00004370"/>
    </source>
</evidence>
<dbReference type="GO" id="GO:0004930">
    <property type="term" value="F:G protein-coupled receptor activity"/>
    <property type="evidence" value="ECO:0007669"/>
    <property type="project" value="InterPro"/>
</dbReference>
<feature type="transmembrane region" description="Helical" evidence="5">
    <location>
        <begin position="161"/>
        <end position="182"/>
    </location>
</feature>
<evidence type="ECO:0000259" key="6">
    <source>
        <dbReference type="PROSITE" id="PS50262"/>
    </source>
</evidence>
<dbReference type="PROSITE" id="PS50262">
    <property type="entry name" value="G_PROTEIN_RECEP_F1_2"/>
    <property type="match status" value="1"/>
</dbReference>
<feature type="domain" description="G-protein coupled receptors family 1 profile" evidence="6">
    <location>
        <begin position="17"/>
        <end position="393"/>
    </location>
</feature>
<dbReference type="Proteomes" id="UP000663879">
    <property type="component" value="Unassembled WGS sequence"/>
</dbReference>
<dbReference type="Gene3D" id="1.20.1070.10">
    <property type="entry name" value="Rhodopsin 7-helix transmembrane proteins"/>
    <property type="match status" value="1"/>
</dbReference>
<evidence type="ECO:0000256" key="4">
    <source>
        <dbReference type="ARBA" id="ARBA00023136"/>
    </source>
</evidence>
<reference evidence="7" key="1">
    <citation type="submission" date="2021-02" db="EMBL/GenBank/DDBJ databases">
        <authorList>
            <person name="Nowell W R."/>
        </authorList>
    </citation>
    <scope>NUCLEOTIDE SEQUENCE</scope>
    <source>
        <strain evidence="7">Ploen Becks lab</strain>
    </source>
</reference>
<dbReference type="InterPro" id="IPR052954">
    <property type="entry name" value="GPCR-Ligand_Int"/>
</dbReference>
<feature type="transmembrane region" description="Helical" evidence="5">
    <location>
        <begin position="6"/>
        <end position="26"/>
    </location>
</feature>
<protein>
    <recommendedName>
        <fullName evidence="6">G-protein coupled receptors family 1 profile domain-containing protein</fullName>
    </recommendedName>
</protein>
<feature type="transmembrane region" description="Helical" evidence="5">
    <location>
        <begin position="38"/>
        <end position="63"/>
    </location>
</feature>
<feature type="transmembrane region" description="Helical" evidence="5">
    <location>
        <begin position="237"/>
        <end position="260"/>
    </location>
</feature>